<name>A0A0W7WIH0_9RHOB</name>
<dbReference type="Gene3D" id="3.40.50.720">
    <property type="entry name" value="NAD(P)-binding Rossmann-like Domain"/>
    <property type="match status" value="1"/>
</dbReference>
<dbReference type="Proteomes" id="UP000054396">
    <property type="component" value="Unassembled WGS sequence"/>
</dbReference>
<feature type="region of interest" description="Disordered" evidence="1">
    <location>
        <begin position="71"/>
        <end position="90"/>
    </location>
</feature>
<sequence>MAVPEHDTGLTHDDPRQALLRAVRARGFAGRIAVAAHREATAAALQAARADLVLMPYRDAARAAARMISGAAGAPGPLLPDPDGQKELPT</sequence>
<evidence type="ECO:0000313" key="2">
    <source>
        <dbReference type="EMBL" id="KUF10335.1"/>
    </source>
</evidence>
<organism evidence="2 3">
    <name type="scientific">Pseudoponticoccus marisrubri</name>
    <dbReference type="NCBI Taxonomy" id="1685382"/>
    <lineage>
        <taxon>Bacteria</taxon>
        <taxon>Pseudomonadati</taxon>
        <taxon>Pseudomonadota</taxon>
        <taxon>Alphaproteobacteria</taxon>
        <taxon>Rhodobacterales</taxon>
        <taxon>Roseobacteraceae</taxon>
        <taxon>Pseudoponticoccus</taxon>
    </lineage>
</organism>
<keyword evidence="3" id="KW-1185">Reference proteome</keyword>
<comment type="caution">
    <text evidence="2">The sequence shown here is derived from an EMBL/GenBank/DDBJ whole genome shotgun (WGS) entry which is preliminary data.</text>
</comment>
<reference evidence="2 3" key="1">
    <citation type="submission" date="2015-12" db="EMBL/GenBank/DDBJ databases">
        <authorList>
            <person name="Shamseldin A."/>
            <person name="Moawad H."/>
            <person name="Abd El-Rahim W.M."/>
            <person name="Sadowsky M.J."/>
        </authorList>
    </citation>
    <scope>NUCLEOTIDE SEQUENCE [LARGE SCALE GENOMIC DNA]</scope>
    <source>
        <strain evidence="2 3">SJ5A-1</strain>
    </source>
</reference>
<proteinExistence type="predicted"/>
<dbReference type="STRING" id="1685382.AVJ23_13095"/>
<dbReference type="AlphaFoldDB" id="A0A0W7WIH0"/>
<gene>
    <name evidence="2" type="ORF">AVJ23_13095</name>
</gene>
<dbReference type="EMBL" id="LPXO01000007">
    <property type="protein sequence ID" value="KUF10335.1"/>
    <property type="molecule type" value="Genomic_DNA"/>
</dbReference>
<protein>
    <recommendedName>
        <fullName evidence="4">RCK N-terminal domain-containing protein</fullName>
    </recommendedName>
</protein>
<evidence type="ECO:0008006" key="4">
    <source>
        <dbReference type="Google" id="ProtNLM"/>
    </source>
</evidence>
<evidence type="ECO:0000313" key="3">
    <source>
        <dbReference type="Proteomes" id="UP000054396"/>
    </source>
</evidence>
<evidence type="ECO:0000256" key="1">
    <source>
        <dbReference type="SAM" id="MobiDB-lite"/>
    </source>
</evidence>
<accession>A0A0W7WIH0</accession>
<dbReference type="RefSeq" id="WP_058862653.1">
    <property type="nucleotide sequence ID" value="NZ_LPXO01000007.1"/>
</dbReference>